<sequence>MRRLLLTFLLMFLPLQSIWAAASPYCSHEIAPDATHFGHHEHKHHAAARPLENSSSVDNGQSFQPLLSGAMSTDVDCNVCHGTSNAVFAQTDRHPLWVASAPPMLHTKPALTAPYPHRPERPNWLTLA</sequence>
<protein>
    <recommendedName>
        <fullName evidence="5">Cobalt-zinc-cadmium resistance protein CzcI</fullName>
    </recommendedName>
</protein>
<gene>
    <name evidence="3" type="ORF">SAMN02982919_01337</name>
</gene>
<dbReference type="EMBL" id="FOGD01000002">
    <property type="protein sequence ID" value="SEQ83196.1"/>
    <property type="molecule type" value="Genomic_DNA"/>
</dbReference>
<evidence type="ECO:0000256" key="2">
    <source>
        <dbReference type="SAM" id="SignalP"/>
    </source>
</evidence>
<evidence type="ECO:0000256" key="1">
    <source>
        <dbReference type="SAM" id="MobiDB-lite"/>
    </source>
</evidence>
<evidence type="ECO:0000313" key="3">
    <source>
        <dbReference type="EMBL" id="SEQ83196.1"/>
    </source>
</evidence>
<feature type="signal peptide" evidence="2">
    <location>
        <begin position="1"/>
        <end position="22"/>
    </location>
</feature>
<proteinExistence type="predicted"/>
<feature type="region of interest" description="Disordered" evidence="1">
    <location>
        <begin position="39"/>
        <end position="59"/>
    </location>
</feature>
<name>A0A1H9J8Q7_9BURK</name>
<keyword evidence="4" id="KW-1185">Reference proteome</keyword>
<reference evidence="3 4" key="1">
    <citation type="submission" date="2016-10" db="EMBL/GenBank/DDBJ databases">
        <authorList>
            <person name="de Groot N.N."/>
        </authorList>
    </citation>
    <scope>NUCLEOTIDE SEQUENCE [LARGE SCALE GENOMIC DNA]</scope>
    <source>
        <strain evidence="3 4">ATCC 35958</strain>
    </source>
</reference>
<accession>A0A1H9J8Q7</accession>
<organism evidence="3 4">
    <name type="scientific">Giesbergeria anulus</name>
    <dbReference type="NCBI Taxonomy" id="180197"/>
    <lineage>
        <taxon>Bacteria</taxon>
        <taxon>Pseudomonadati</taxon>
        <taxon>Pseudomonadota</taxon>
        <taxon>Betaproteobacteria</taxon>
        <taxon>Burkholderiales</taxon>
        <taxon>Comamonadaceae</taxon>
        <taxon>Giesbergeria</taxon>
    </lineage>
</organism>
<dbReference type="Proteomes" id="UP000199766">
    <property type="component" value="Unassembled WGS sequence"/>
</dbReference>
<dbReference type="STRING" id="180197.SAMN02982919_01337"/>
<dbReference type="AlphaFoldDB" id="A0A1H9J8Q7"/>
<feature type="chain" id="PRO_5011474747" description="Cobalt-zinc-cadmium resistance protein CzcI" evidence="2">
    <location>
        <begin position="23"/>
        <end position="128"/>
    </location>
</feature>
<evidence type="ECO:0008006" key="5">
    <source>
        <dbReference type="Google" id="ProtNLM"/>
    </source>
</evidence>
<evidence type="ECO:0000313" key="4">
    <source>
        <dbReference type="Proteomes" id="UP000199766"/>
    </source>
</evidence>
<keyword evidence="2" id="KW-0732">Signal</keyword>